<evidence type="ECO:0000313" key="5">
    <source>
        <dbReference type="EMBL" id="UQX86666.1"/>
    </source>
</evidence>
<sequence length="346" mass="36560">MAASIEDVAKLAGVSIATVSRSLRGLPDVAAATRDKVLAAARELDYVASPFAARLASGRSSTIGVVVPFVHRWFFAEVLGAVESVLSQSGFDLLLHNLGSSEGREQFFSILPVRKRVDAVVVVSLALTEDEVEALKSLELPIGVLGAAHPGFFSVRIDDVAAAQTAVEHLVGLGHRRIALIGGDTDDPMRFTPPHHRLTGFRDALISHGITPDESLERLGYFTVEGGEAAMVQLLGLPERPTAVFAESDEMAYGAMRAIRRAGLRVPADIAVIGFDDHQTAGLLDLTTIRQPVAEQGAKLAAMLLASLTNPDSAQPSDVVMETELVVRGSTVASASEYADTTAATS</sequence>
<reference evidence="5" key="2">
    <citation type="submission" date="2022-05" db="EMBL/GenBank/DDBJ databases">
        <authorList>
            <person name="Kim J.-S."/>
            <person name="Lee K."/>
            <person name="Suh M."/>
            <person name="Eom M."/>
            <person name="Kim J.-S."/>
            <person name="Kim D.-S."/>
            <person name="Ko S.-H."/>
            <person name="Shin Y."/>
            <person name="Lee J.-S."/>
        </authorList>
    </citation>
    <scope>NUCLEOTIDE SEQUENCE</scope>
    <source>
        <strain evidence="5">N237</strain>
    </source>
</reference>
<dbReference type="InterPro" id="IPR046335">
    <property type="entry name" value="LacI/GalR-like_sensor"/>
</dbReference>
<dbReference type="EMBL" id="CP097332">
    <property type="protein sequence ID" value="UQX86666.1"/>
    <property type="molecule type" value="Genomic_DNA"/>
</dbReference>
<keyword evidence="1" id="KW-0805">Transcription regulation</keyword>
<feature type="domain" description="HTH lacI-type" evidence="4">
    <location>
        <begin position="3"/>
        <end position="57"/>
    </location>
</feature>
<dbReference type="Gene3D" id="1.10.260.40">
    <property type="entry name" value="lambda repressor-like DNA-binding domains"/>
    <property type="match status" value="1"/>
</dbReference>
<dbReference type="SUPFAM" id="SSF47413">
    <property type="entry name" value="lambda repressor-like DNA-binding domains"/>
    <property type="match status" value="1"/>
</dbReference>
<dbReference type="InterPro" id="IPR010982">
    <property type="entry name" value="Lambda_DNA-bd_dom_sf"/>
</dbReference>
<evidence type="ECO:0000256" key="1">
    <source>
        <dbReference type="ARBA" id="ARBA00023015"/>
    </source>
</evidence>
<evidence type="ECO:0000256" key="2">
    <source>
        <dbReference type="ARBA" id="ARBA00023125"/>
    </source>
</evidence>
<name>A0ABY4QRX2_9ACTN</name>
<dbReference type="CDD" id="cd06267">
    <property type="entry name" value="PBP1_LacI_sugar_binding-like"/>
    <property type="match status" value="1"/>
</dbReference>
<keyword evidence="6" id="KW-1185">Reference proteome</keyword>
<accession>A0ABY4QRX2</accession>
<dbReference type="SUPFAM" id="SSF53822">
    <property type="entry name" value="Periplasmic binding protein-like I"/>
    <property type="match status" value="1"/>
</dbReference>
<dbReference type="PANTHER" id="PTHR30146:SF109">
    <property type="entry name" value="HTH-TYPE TRANSCRIPTIONAL REGULATOR GALS"/>
    <property type="match status" value="1"/>
</dbReference>
<organism evidence="5 6">
    <name type="scientific">Jatrophihabitans telluris</name>
    <dbReference type="NCBI Taxonomy" id="2038343"/>
    <lineage>
        <taxon>Bacteria</taxon>
        <taxon>Bacillati</taxon>
        <taxon>Actinomycetota</taxon>
        <taxon>Actinomycetes</taxon>
        <taxon>Jatrophihabitantales</taxon>
        <taxon>Jatrophihabitantaceae</taxon>
        <taxon>Jatrophihabitans</taxon>
    </lineage>
</organism>
<gene>
    <name evidence="5" type="ORF">M6D93_10115</name>
</gene>
<dbReference type="RefSeq" id="WP_249769012.1">
    <property type="nucleotide sequence ID" value="NZ_CP097332.1"/>
</dbReference>
<dbReference type="Pfam" id="PF00356">
    <property type="entry name" value="LacI"/>
    <property type="match status" value="1"/>
</dbReference>
<protein>
    <submittedName>
        <fullName evidence="5">LacI family transcriptional regulator</fullName>
    </submittedName>
</protein>
<evidence type="ECO:0000256" key="3">
    <source>
        <dbReference type="ARBA" id="ARBA00023163"/>
    </source>
</evidence>
<dbReference type="Pfam" id="PF13377">
    <property type="entry name" value="Peripla_BP_3"/>
    <property type="match status" value="1"/>
</dbReference>
<dbReference type="Gene3D" id="3.40.50.2300">
    <property type="match status" value="2"/>
</dbReference>
<dbReference type="SMART" id="SM00354">
    <property type="entry name" value="HTH_LACI"/>
    <property type="match status" value="1"/>
</dbReference>
<proteinExistence type="predicted"/>
<dbReference type="CDD" id="cd01392">
    <property type="entry name" value="HTH_LacI"/>
    <property type="match status" value="1"/>
</dbReference>
<dbReference type="InterPro" id="IPR000843">
    <property type="entry name" value="HTH_LacI"/>
</dbReference>
<keyword evidence="3" id="KW-0804">Transcription</keyword>
<evidence type="ECO:0000259" key="4">
    <source>
        <dbReference type="PROSITE" id="PS50932"/>
    </source>
</evidence>
<dbReference type="InterPro" id="IPR028082">
    <property type="entry name" value="Peripla_BP_I"/>
</dbReference>
<dbReference type="PANTHER" id="PTHR30146">
    <property type="entry name" value="LACI-RELATED TRANSCRIPTIONAL REPRESSOR"/>
    <property type="match status" value="1"/>
</dbReference>
<evidence type="ECO:0000313" key="6">
    <source>
        <dbReference type="Proteomes" id="UP001056336"/>
    </source>
</evidence>
<dbReference type="Proteomes" id="UP001056336">
    <property type="component" value="Chromosome"/>
</dbReference>
<keyword evidence="2" id="KW-0238">DNA-binding</keyword>
<dbReference type="PROSITE" id="PS50932">
    <property type="entry name" value="HTH_LACI_2"/>
    <property type="match status" value="1"/>
</dbReference>
<reference evidence="5" key="1">
    <citation type="journal article" date="2018" name="Int. J. Syst. Evol. Microbiol.">
        <title>Jatrophihabitans telluris sp. nov., isolated from sediment soil of lava forest wetlands and the emended description of the genus Jatrophihabitans.</title>
        <authorList>
            <person name="Lee K.C."/>
            <person name="Suh M.K."/>
            <person name="Eom M.K."/>
            <person name="Kim K.K."/>
            <person name="Kim J.S."/>
            <person name="Kim D.S."/>
            <person name="Ko S.H."/>
            <person name="Shin Y.K."/>
            <person name="Lee J.S."/>
        </authorList>
    </citation>
    <scope>NUCLEOTIDE SEQUENCE</scope>
    <source>
        <strain evidence="5">N237</strain>
    </source>
</reference>